<reference evidence="5 6" key="1">
    <citation type="submission" date="2024-10" db="EMBL/GenBank/DDBJ databases">
        <title>The Natural Products Discovery Center: Release of the First 8490 Sequenced Strains for Exploring Actinobacteria Biosynthetic Diversity.</title>
        <authorList>
            <person name="Kalkreuter E."/>
            <person name="Kautsar S.A."/>
            <person name="Yang D."/>
            <person name="Bader C.D."/>
            <person name="Teijaro C.N."/>
            <person name="Fluegel L."/>
            <person name="Davis C.M."/>
            <person name="Simpson J.R."/>
            <person name="Lauterbach L."/>
            <person name="Steele A.D."/>
            <person name="Gui C."/>
            <person name="Meng S."/>
            <person name="Li G."/>
            <person name="Viehrig K."/>
            <person name="Ye F."/>
            <person name="Su P."/>
            <person name="Kiefer A.F."/>
            <person name="Nichols A."/>
            <person name="Cepeda A.J."/>
            <person name="Yan W."/>
            <person name="Fan B."/>
            <person name="Jiang Y."/>
            <person name="Adhikari A."/>
            <person name="Zheng C.-J."/>
            <person name="Schuster L."/>
            <person name="Cowan T.M."/>
            <person name="Smanski M.J."/>
            <person name="Chevrette M.G."/>
            <person name="De Carvalho L.P.S."/>
            <person name="Shen B."/>
        </authorList>
    </citation>
    <scope>NUCLEOTIDE SEQUENCE [LARGE SCALE GENOMIC DNA]</scope>
    <source>
        <strain evidence="5 6">NPDC087045</strain>
    </source>
</reference>
<name>A0ABW8EZ72_9BURK</name>
<evidence type="ECO:0000256" key="2">
    <source>
        <dbReference type="ARBA" id="ARBA00021483"/>
    </source>
</evidence>
<keyword evidence="3" id="KW-0963">Cytoplasm</keyword>
<dbReference type="Pfam" id="PF01584">
    <property type="entry name" value="CheW"/>
    <property type="match status" value="1"/>
</dbReference>
<dbReference type="InterPro" id="IPR036061">
    <property type="entry name" value="CheW-like_dom_sf"/>
</dbReference>
<comment type="caution">
    <text evidence="5">The sequence shown here is derived from an EMBL/GenBank/DDBJ whole genome shotgun (WGS) entry which is preliminary data.</text>
</comment>
<dbReference type="PANTHER" id="PTHR22617:SF45">
    <property type="entry name" value="CHEMOTAXIS PROTEIN CHEW"/>
    <property type="match status" value="1"/>
</dbReference>
<gene>
    <name evidence="5" type="ORF">ACIPEN_10935</name>
</gene>
<evidence type="ECO:0000313" key="5">
    <source>
        <dbReference type="EMBL" id="MFJ3046339.1"/>
    </source>
</evidence>
<dbReference type="Gene3D" id="2.30.30.40">
    <property type="entry name" value="SH3 Domains"/>
    <property type="match status" value="1"/>
</dbReference>
<sequence>MDENKLSGALSAEAIDDCWNSIGVRGDSSCPELKEHLRCLNCPTYARAALLLLDRAAQTTDLAQGWAQSAEDAARKAELASAAEAGRRRESALVFRVGEEWLALSTDAVIEVADARVVHSLPHQRNRAVQGVLNIRGALRICVSLMGLFQIADGHSDKRGRKHMIVVEHEGQTLVFPVDEVAGVHRYASDGVAPVPTTLAHAATQYTRGLLDWREHKVGLLDHGLLFYALNRSMA</sequence>
<evidence type="ECO:0000313" key="6">
    <source>
        <dbReference type="Proteomes" id="UP001617427"/>
    </source>
</evidence>
<dbReference type="Gene3D" id="2.40.50.180">
    <property type="entry name" value="CheA-289, Domain 4"/>
    <property type="match status" value="1"/>
</dbReference>
<evidence type="ECO:0000256" key="1">
    <source>
        <dbReference type="ARBA" id="ARBA00004496"/>
    </source>
</evidence>
<accession>A0ABW8EZ72</accession>
<dbReference type="EMBL" id="JBIUZV010000005">
    <property type="protein sequence ID" value="MFJ3046339.1"/>
    <property type="molecule type" value="Genomic_DNA"/>
</dbReference>
<proteinExistence type="predicted"/>
<feature type="domain" description="CheW-like" evidence="4">
    <location>
        <begin position="89"/>
        <end position="232"/>
    </location>
</feature>
<organism evidence="5 6">
    <name type="scientific">Herbaspirillum chlorophenolicum</name>
    <dbReference type="NCBI Taxonomy" id="211589"/>
    <lineage>
        <taxon>Bacteria</taxon>
        <taxon>Pseudomonadati</taxon>
        <taxon>Pseudomonadota</taxon>
        <taxon>Betaproteobacteria</taxon>
        <taxon>Burkholderiales</taxon>
        <taxon>Oxalobacteraceae</taxon>
        <taxon>Herbaspirillum</taxon>
    </lineage>
</organism>
<comment type="subcellular location">
    <subcellularLocation>
        <location evidence="1">Cytoplasm</location>
    </subcellularLocation>
</comment>
<dbReference type="RefSeq" id="WP_050468314.1">
    <property type="nucleotide sequence ID" value="NZ_JBIUZV010000005.1"/>
</dbReference>
<keyword evidence="6" id="KW-1185">Reference proteome</keyword>
<evidence type="ECO:0000256" key="3">
    <source>
        <dbReference type="ARBA" id="ARBA00022490"/>
    </source>
</evidence>
<dbReference type="SMART" id="SM00260">
    <property type="entry name" value="CheW"/>
    <property type="match status" value="1"/>
</dbReference>
<protein>
    <recommendedName>
        <fullName evidence="2">Chemotaxis protein CheW</fullName>
    </recommendedName>
</protein>
<dbReference type="InterPro" id="IPR002545">
    <property type="entry name" value="CheW-lke_dom"/>
</dbReference>
<dbReference type="InterPro" id="IPR039315">
    <property type="entry name" value="CheW"/>
</dbReference>
<dbReference type="SUPFAM" id="SSF50341">
    <property type="entry name" value="CheW-like"/>
    <property type="match status" value="1"/>
</dbReference>
<dbReference type="PANTHER" id="PTHR22617">
    <property type="entry name" value="CHEMOTAXIS SENSOR HISTIDINE KINASE-RELATED"/>
    <property type="match status" value="1"/>
</dbReference>
<dbReference type="Proteomes" id="UP001617427">
    <property type="component" value="Unassembled WGS sequence"/>
</dbReference>
<dbReference type="PROSITE" id="PS50851">
    <property type="entry name" value="CHEW"/>
    <property type="match status" value="1"/>
</dbReference>
<evidence type="ECO:0000259" key="4">
    <source>
        <dbReference type="PROSITE" id="PS50851"/>
    </source>
</evidence>